<feature type="domain" description="Glyoxalase/fosfomycin resistance/dioxygenase" evidence="1">
    <location>
        <begin position="9"/>
        <end position="68"/>
    </location>
</feature>
<name>A0A6J4IXJ4_9BACT</name>
<dbReference type="EMBL" id="CADCTO010000325">
    <property type="protein sequence ID" value="CAA9262959.1"/>
    <property type="molecule type" value="Genomic_DNA"/>
</dbReference>
<dbReference type="AlphaFoldDB" id="A0A6J4IXJ4"/>
<dbReference type="InterPro" id="IPR029068">
    <property type="entry name" value="Glyas_Bleomycin-R_OHBP_Dase"/>
</dbReference>
<dbReference type="Gene3D" id="3.10.180.10">
    <property type="entry name" value="2,3-Dihydroxybiphenyl 1,2-Dioxygenase, domain 1"/>
    <property type="match status" value="1"/>
</dbReference>
<dbReference type="SUPFAM" id="SSF54593">
    <property type="entry name" value="Glyoxalase/Bleomycin resistance protein/Dihydroxybiphenyl dioxygenase"/>
    <property type="match status" value="1"/>
</dbReference>
<gene>
    <name evidence="2" type="ORF">AVDCRST_MAG63-2617</name>
</gene>
<dbReference type="CDD" id="cd06587">
    <property type="entry name" value="VOC"/>
    <property type="match status" value="1"/>
</dbReference>
<organism evidence="2">
    <name type="scientific">uncultured Armatimonadetes bacterium</name>
    <dbReference type="NCBI Taxonomy" id="157466"/>
    <lineage>
        <taxon>Bacteria</taxon>
        <taxon>Bacillati</taxon>
        <taxon>Armatimonadota</taxon>
        <taxon>environmental samples</taxon>
    </lineage>
</organism>
<accession>A0A6J4IXJ4</accession>
<dbReference type="InterPro" id="IPR004360">
    <property type="entry name" value="Glyas_Fos-R_dOase_dom"/>
</dbReference>
<sequence>MGAHAMSFRFDHAAQQVPDIAEAVAWYRETLPGTTVLYQDATWALVEANGVRIAFVVKDQHPGHLAWRVDEAEMERLAEKYNKEIRPHRDGTRSFYLEAPGGQSLEIICTVGSAYEKLVAGSEVARSVPGHGSSSE</sequence>
<reference evidence="2" key="1">
    <citation type="submission" date="2020-02" db="EMBL/GenBank/DDBJ databases">
        <authorList>
            <person name="Meier V. D."/>
        </authorList>
    </citation>
    <scope>NUCLEOTIDE SEQUENCE</scope>
    <source>
        <strain evidence="2">AVDCRST_MAG63</strain>
    </source>
</reference>
<evidence type="ECO:0000259" key="1">
    <source>
        <dbReference type="Pfam" id="PF00903"/>
    </source>
</evidence>
<evidence type="ECO:0000313" key="2">
    <source>
        <dbReference type="EMBL" id="CAA9262959.1"/>
    </source>
</evidence>
<protein>
    <recommendedName>
        <fullName evidence="1">Glyoxalase/fosfomycin resistance/dioxygenase domain-containing protein</fullName>
    </recommendedName>
</protein>
<dbReference type="Pfam" id="PF00903">
    <property type="entry name" value="Glyoxalase"/>
    <property type="match status" value="1"/>
</dbReference>
<proteinExistence type="predicted"/>